<accession>A0A6A6XD66</accession>
<feature type="non-terminal residue" evidence="2">
    <location>
        <position position="241"/>
    </location>
</feature>
<feature type="compositionally biased region" description="Basic and acidic residues" evidence="1">
    <location>
        <begin position="39"/>
        <end position="50"/>
    </location>
</feature>
<dbReference type="AlphaFoldDB" id="A0A6A6XD66"/>
<evidence type="ECO:0000313" key="2">
    <source>
        <dbReference type="EMBL" id="KAF2793963.1"/>
    </source>
</evidence>
<reference evidence="2" key="1">
    <citation type="journal article" date="2020" name="Stud. Mycol.">
        <title>101 Dothideomycetes genomes: a test case for predicting lifestyles and emergence of pathogens.</title>
        <authorList>
            <person name="Haridas S."/>
            <person name="Albert R."/>
            <person name="Binder M."/>
            <person name="Bloem J."/>
            <person name="Labutti K."/>
            <person name="Salamov A."/>
            <person name="Andreopoulos B."/>
            <person name="Baker S."/>
            <person name="Barry K."/>
            <person name="Bills G."/>
            <person name="Bluhm B."/>
            <person name="Cannon C."/>
            <person name="Castanera R."/>
            <person name="Culley D."/>
            <person name="Daum C."/>
            <person name="Ezra D."/>
            <person name="Gonzalez J."/>
            <person name="Henrissat B."/>
            <person name="Kuo A."/>
            <person name="Liang C."/>
            <person name="Lipzen A."/>
            <person name="Lutzoni F."/>
            <person name="Magnuson J."/>
            <person name="Mondo S."/>
            <person name="Nolan M."/>
            <person name="Ohm R."/>
            <person name="Pangilinan J."/>
            <person name="Park H.-J."/>
            <person name="Ramirez L."/>
            <person name="Alfaro M."/>
            <person name="Sun H."/>
            <person name="Tritt A."/>
            <person name="Yoshinaga Y."/>
            <person name="Zwiers L.-H."/>
            <person name="Turgeon B."/>
            <person name="Goodwin S."/>
            <person name="Spatafora J."/>
            <person name="Crous P."/>
            <person name="Grigoriev I."/>
        </authorList>
    </citation>
    <scope>NUCLEOTIDE SEQUENCE</scope>
    <source>
        <strain evidence="2">CBS 109.77</strain>
    </source>
</reference>
<keyword evidence="3" id="KW-1185">Reference proteome</keyword>
<sequence>MAKRNSDGDVLSNKTNVLLAKKQRLLASWLGPTNDSENANEKLEREREREAMEDEMLGPEQFGIDAEIPKSIKDGSFTQRPLTSKDKLLETLIGKKAAKAHIAAQQTTRKNATPIKFDKPVRTPKPAESDDEDEGRTAAFKSKRQRTRKPMPMPMPVDLDMPEAQEDAPETDLPHRLANTGDNLEDATLENEPVVVPKRNQTEDDSGPENTNPIRSRKQKPISGSYLDEILAERSKKKKKK</sequence>
<feature type="region of interest" description="Disordered" evidence="1">
    <location>
        <begin position="29"/>
        <end position="79"/>
    </location>
</feature>
<dbReference type="OrthoDB" id="3438340at2759"/>
<gene>
    <name evidence="2" type="ORF">K505DRAFT_200435</name>
</gene>
<dbReference type="EMBL" id="MU001908">
    <property type="protein sequence ID" value="KAF2793963.1"/>
    <property type="molecule type" value="Genomic_DNA"/>
</dbReference>
<protein>
    <submittedName>
        <fullName evidence="2">Uncharacterized protein</fullName>
    </submittedName>
</protein>
<dbReference type="Pfam" id="PF11595">
    <property type="entry name" value="DUF3245"/>
    <property type="match status" value="1"/>
</dbReference>
<dbReference type="Proteomes" id="UP000799757">
    <property type="component" value="Unassembled WGS sequence"/>
</dbReference>
<evidence type="ECO:0000313" key="3">
    <source>
        <dbReference type="Proteomes" id="UP000799757"/>
    </source>
</evidence>
<feature type="compositionally biased region" description="Basic and acidic residues" evidence="1">
    <location>
        <begin position="116"/>
        <end position="128"/>
    </location>
</feature>
<feature type="compositionally biased region" description="Acidic residues" evidence="1">
    <location>
        <begin position="160"/>
        <end position="170"/>
    </location>
</feature>
<feature type="region of interest" description="Disordered" evidence="1">
    <location>
        <begin position="100"/>
        <end position="241"/>
    </location>
</feature>
<proteinExistence type="predicted"/>
<organism evidence="2 3">
    <name type="scientific">Melanomma pulvis-pyrius CBS 109.77</name>
    <dbReference type="NCBI Taxonomy" id="1314802"/>
    <lineage>
        <taxon>Eukaryota</taxon>
        <taxon>Fungi</taxon>
        <taxon>Dikarya</taxon>
        <taxon>Ascomycota</taxon>
        <taxon>Pezizomycotina</taxon>
        <taxon>Dothideomycetes</taxon>
        <taxon>Pleosporomycetidae</taxon>
        <taxon>Pleosporales</taxon>
        <taxon>Melanommataceae</taxon>
        <taxon>Melanomma</taxon>
    </lineage>
</organism>
<name>A0A6A6XD66_9PLEO</name>
<dbReference type="InterPro" id="IPR021641">
    <property type="entry name" value="DUF3245"/>
</dbReference>
<evidence type="ECO:0000256" key="1">
    <source>
        <dbReference type="SAM" id="MobiDB-lite"/>
    </source>
</evidence>